<evidence type="ECO:0000256" key="1">
    <source>
        <dbReference type="ARBA" id="ARBA00010254"/>
    </source>
</evidence>
<evidence type="ECO:0000313" key="5">
    <source>
        <dbReference type="EMBL" id="KAF2272128.1"/>
    </source>
</evidence>
<keyword evidence="2" id="KW-0689">Ribosomal protein</keyword>
<feature type="compositionally biased region" description="Polar residues" evidence="4">
    <location>
        <begin position="213"/>
        <end position="224"/>
    </location>
</feature>
<dbReference type="GO" id="GO:0006412">
    <property type="term" value="P:translation"/>
    <property type="evidence" value="ECO:0007669"/>
    <property type="project" value="InterPro"/>
</dbReference>
<organism evidence="5 6">
    <name type="scientific">Westerdykella ornata</name>
    <dbReference type="NCBI Taxonomy" id="318751"/>
    <lineage>
        <taxon>Eukaryota</taxon>
        <taxon>Fungi</taxon>
        <taxon>Dikarya</taxon>
        <taxon>Ascomycota</taxon>
        <taxon>Pezizomycotina</taxon>
        <taxon>Dothideomycetes</taxon>
        <taxon>Pleosporomycetidae</taxon>
        <taxon>Pleosporales</taxon>
        <taxon>Sporormiaceae</taxon>
        <taxon>Westerdykella</taxon>
    </lineage>
</organism>
<name>A0A6A6J801_WESOR</name>
<keyword evidence="6" id="KW-1185">Reference proteome</keyword>
<gene>
    <name evidence="5" type="ORF">EI97DRAFT_426951</name>
</gene>
<dbReference type="Gene3D" id="2.40.50.140">
    <property type="entry name" value="Nucleic acid-binding proteins"/>
    <property type="match status" value="1"/>
</dbReference>
<dbReference type="AlphaFoldDB" id="A0A6A6J801"/>
<dbReference type="InterPro" id="IPR000266">
    <property type="entry name" value="Ribosomal_uS17"/>
</dbReference>
<evidence type="ECO:0000256" key="4">
    <source>
        <dbReference type="SAM" id="MobiDB-lite"/>
    </source>
</evidence>
<evidence type="ECO:0000256" key="3">
    <source>
        <dbReference type="ARBA" id="ARBA00023274"/>
    </source>
</evidence>
<dbReference type="GO" id="GO:0003735">
    <property type="term" value="F:structural constituent of ribosome"/>
    <property type="evidence" value="ECO:0007669"/>
    <property type="project" value="InterPro"/>
</dbReference>
<evidence type="ECO:0000313" key="6">
    <source>
        <dbReference type="Proteomes" id="UP000800097"/>
    </source>
</evidence>
<dbReference type="Proteomes" id="UP000800097">
    <property type="component" value="Unassembled WGS sequence"/>
</dbReference>
<dbReference type="GeneID" id="54550382"/>
<reference evidence="5" key="1">
    <citation type="journal article" date="2020" name="Stud. Mycol.">
        <title>101 Dothideomycetes genomes: a test case for predicting lifestyles and emergence of pathogens.</title>
        <authorList>
            <person name="Haridas S."/>
            <person name="Albert R."/>
            <person name="Binder M."/>
            <person name="Bloem J."/>
            <person name="Labutti K."/>
            <person name="Salamov A."/>
            <person name="Andreopoulos B."/>
            <person name="Baker S."/>
            <person name="Barry K."/>
            <person name="Bills G."/>
            <person name="Bluhm B."/>
            <person name="Cannon C."/>
            <person name="Castanera R."/>
            <person name="Culley D."/>
            <person name="Daum C."/>
            <person name="Ezra D."/>
            <person name="Gonzalez J."/>
            <person name="Henrissat B."/>
            <person name="Kuo A."/>
            <person name="Liang C."/>
            <person name="Lipzen A."/>
            <person name="Lutzoni F."/>
            <person name="Magnuson J."/>
            <person name="Mondo S."/>
            <person name="Nolan M."/>
            <person name="Ohm R."/>
            <person name="Pangilinan J."/>
            <person name="Park H.-J."/>
            <person name="Ramirez L."/>
            <person name="Alfaro M."/>
            <person name="Sun H."/>
            <person name="Tritt A."/>
            <person name="Yoshinaga Y."/>
            <person name="Zwiers L.-H."/>
            <person name="Turgeon B."/>
            <person name="Goodwin S."/>
            <person name="Spatafora J."/>
            <person name="Crous P."/>
            <person name="Grigoriev I."/>
        </authorList>
    </citation>
    <scope>NUCLEOTIDE SEQUENCE</scope>
    <source>
        <strain evidence="5">CBS 379.55</strain>
    </source>
</reference>
<dbReference type="SUPFAM" id="SSF50249">
    <property type="entry name" value="Nucleic acid-binding proteins"/>
    <property type="match status" value="1"/>
</dbReference>
<proteinExistence type="inferred from homology"/>
<accession>A0A6A6J801</accession>
<dbReference type="GO" id="GO:1990904">
    <property type="term" value="C:ribonucleoprotein complex"/>
    <property type="evidence" value="ECO:0007669"/>
    <property type="project" value="UniProtKB-KW"/>
</dbReference>
<dbReference type="RefSeq" id="XP_033649667.1">
    <property type="nucleotide sequence ID" value="XM_033797207.1"/>
</dbReference>
<dbReference type="GO" id="GO:0005840">
    <property type="term" value="C:ribosome"/>
    <property type="evidence" value="ECO:0007669"/>
    <property type="project" value="UniProtKB-KW"/>
</dbReference>
<dbReference type="Pfam" id="PF00366">
    <property type="entry name" value="Ribosomal_S17"/>
    <property type="match status" value="1"/>
</dbReference>
<sequence>MPTKPTNLLAQFLRPNIVSHKVGVVVSAGKMARAVKVRVAEQTWNKHMRKYFPSPRTYMVADPNSSLVEGDVVRITSGHRFSKQIHHVVTSIIAPFGTPVDQRPPVLTQEQLMQKRLEARLEKDVRSKERGRLTSIWRLKEARRAGYKIPDLETAMRNVKLEQEVEETEGEGNKEAHKGQVGQMATAKQRNRARGEKAKEEALAQEEVKQAKNQTVEKTVTRTA</sequence>
<feature type="region of interest" description="Disordered" evidence="4">
    <location>
        <begin position="164"/>
        <end position="224"/>
    </location>
</feature>
<dbReference type="EMBL" id="ML986526">
    <property type="protein sequence ID" value="KAF2272128.1"/>
    <property type="molecule type" value="Genomic_DNA"/>
</dbReference>
<evidence type="ECO:0000256" key="2">
    <source>
        <dbReference type="ARBA" id="ARBA00022980"/>
    </source>
</evidence>
<dbReference type="OrthoDB" id="274752at2759"/>
<comment type="similarity">
    <text evidence="1">Belongs to the universal ribosomal protein uS17 family.</text>
</comment>
<feature type="compositionally biased region" description="Basic and acidic residues" evidence="4">
    <location>
        <begin position="193"/>
        <end position="210"/>
    </location>
</feature>
<keyword evidence="3" id="KW-0687">Ribonucleoprotein</keyword>
<protein>
    <submittedName>
        <fullName evidence="5">Nucleic acid-binding protein</fullName>
    </submittedName>
</protein>
<dbReference type="InterPro" id="IPR012340">
    <property type="entry name" value="NA-bd_OB-fold"/>
</dbReference>